<dbReference type="InterPro" id="IPR013087">
    <property type="entry name" value="Znf_C2H2_type"/>
</dbReference>
<gene>
    <name evidence="8" type="ORF">J437_LFUL008628</name>
</gene>
<evidence type="ECO:0000256" key="1">
    <source>
        <dbReference type="ARBA" id="ARBA00010144"/>
    </source>
</evidence>
<sequence>MRRNLQIRVNFRVTSVCHLDAKKSPLALLAQTCSQIGADVSCNKPIHTTSESKQRSKQNSQRDKYSPGTITSTGNTSTSTNCDSTAVSPFRDVSRRNSGSNLKDDDPNAAVPRHSTHTPTSSSSILSSRQPTSSPSRTSKKTVTLKVPSPTTPSSIAEKYSHKLEINSAAKVRNPSSYSIPTTHYDVASSALLGVSSIQGQISTLSPGTLINPYPMYSFHKSPMGGTATGEPLIPLYRDPFCVGCRLGTHLPHPMPVSGGETCGPNCNQCEKHNAVLAAAVSNLSSQFAVSALLAHALPFVCNWVVGEGQCGRRFSNSEELLHHLTSHMNVTVSSPSTIVTSSTQQSPHAPPILPLLSPSHTLLSPVQTQLRAYPTPPLSPLGSRFHPYTKPQVSSTQTPSHVIPVTPYMPFPPYLYFPRTSSIHQ</sequence>
<dbReference type="GO" id="GO:0045892">
    <property type="term" value="P:negative regulation of DNA-templated transcription"/>
    <property type="evidence" value="ECO:0007669"/>
    <property type="project" value="TreeGrafter"/>
</dbReference>
<dbReference type="InterPro" id="IPR051520">
    <property type="entry name" value="Elbow/Noc_ZnFinger"/>
</dbReference>
<comment type="caution">
    <text evidence="8">The sequence shown here is derived from an EMBL/GenBank/DDBJ whole genome shotgun (WGS) entry which is preliminary data.</text>
</comment>
<comment type="similarity">
    <text evidence="1">Belongs to the Elbow/Noc family.</text>
</comment>
<reference evidence="8" key="2">
    <citation type="submission" date="2017-10" db="EMBL/GenBank/DDBJ databases">
        <title>Ladona fulva Genome sequencing and assembly.</title>
        <authorList>
            <person name="Murali S."/>
            <person name="Richards S."/>
            <person name="Bandaranaike D."/>
            <person name="Bellair M."/>
            <person name="Blankenburg K."/>
            <person name="Chao H."/>
            <person name="Dinh H."/>
            <person name="Doddapaneni H."/>
            <person name="Dugan-Rocha S."/>
            <person name="Elkadiri S."/>
            <person name="Gnanaolivu R."/>
            <person name="Hernandez B."/>
            <person name="Skinner E."/>
            <person name="Javaid M."/>
            <person name="Lee S."/>
            <person name="Li M."/>
            <person name="Ming W."/>
            <person name="Munidasa M."/>
            <person name="Muniz J."/>
            <person name="Nguyen L."/>
            <person name="Hughes D."/>
            <person name="Osuji N."/>
            <person name="Pu L.-L."/>
            <person name="Puazo M."/>
            <person name="Qu C."/>
            <person name="Quiroz J."/>
            <person name="Raj R."/>
            <person name="Weissenberger G."/>
            <person name="Xin Y."/>
            <person name="Zou X."/>
            <person name="Han Y."/>
            <person name="Worley K."/>
            <person name="Muzny D."/>
            <person name="Gibbs R."/>
        </authorList>
    </citation>
    <scope>NUCLEOTIDE SEQUENCE</scope>
    <source>
        <strain evidence="8">Sampled in the wild</strain>
    </source>
</reference>
<evidence type="ECO:0000313" key="8">
    <source>
        <dbReference type="EMBL" id="KAG8228190.1"/>
    </source>
</evidence>
<evidence type="ECO:0000313" key="9">
    <source>
        <dbReference type="Proteomes" id="UP000792457"/>
    </source>
</evidence>
<proteinExistence type="inferred from homology"/>
<keyword evidence="4" id="KW-0862">Zinc</keyword>
<reference evidence="8" key="1">
    <citation type="submission" date="2013-04" db="EMBL/GenBank/DDBJ databases">
        <authorList>
            <person name="Qu J."/>
            <person name="Murali S.C."/>
            <person name="Bandaranaike D."/>
            <person name="Bellair M."/>
            <person name="Blankenburg K."/>
            <person name="Chao H."/>
            <person name="Dinh H."/>
            <person name="Doddapaneni H."/>
            <person name="Downs B."/>
            <person name="Dugan-Rocha S."/>
            <person name="Elkadiri S."/>
            <person name="Gnanaolivu R.D."/>
            <person name="Hernandez B."/>
            <person name="Javaid M."/>
            <person name="Jayaseelan J.C."/>
            <person name="Lee S."/>
            <person name="Li M."/>
            <person name="Ming W."/>
            <person name="Munidasa M."/>
            <person name="Muniz J."/>
            <person name="Nguyen L."/>
            <person name="Ongeri F."/>
            <person name="Osuji N."/>
            <person name="Pu L.-L."/>
            <person name="Puazo M."/>
            <person name="Qu C."/>
            <person name="Quiroz J."/>
            <person name="Raj R."/>
            <person name="Weissenberger G."/>
            <person name="Xin Y."/>
            <person name="Zou X."/>
            <person name="Han Y."/>
            <person name="Richards S."/>
            <person name="Worley K."/>
            <person name="Muzny D."/>
            <person name="Gibbs R."/>
        </authorList>
    </citation>
    <scope>NUCLEOTIDE SEQUENCE</scope>
    <source>
        <strain evidence="8">Sampled in the wild</strain>
    </source>
</reference>
<dbReference type="OrthoDB" id="10054079at2759"/>
<keyword evidence="9" id="KW-1185">Reference proteome</keyword>
<dbReference type="EMBL" id="KZ308362">
    <property type="protein sequence ID" value="KAG8228190.1"/>
    <property type="molecule type" value="Genomic_DNA"/>
</dbReference>
<dbReference type="PANTHER" id="PTHR12522:SF4">
    <property type="entry name" value="ZINC FINGER PROTEIN ELBOW"/>
    <property type="match status" value="1"/>
</dbReference>
<evidence type="ECO:0000256" key="5">
    <source>
        <dbReference type="PROSITE-ProRule" id="PRU00042"/>
    </source>
</evidence>
<feature type="compositionally biased region" description="Low complexity" evidence="6">
    <location>
        <begin position="66"/>
        <end position="85"/>
    </location>
</feature>
<dbReference type="GO" id="GO:0008270">
    <property type="term" value="F:zinc ion binding"/>
    <property type="evidence" value="ECO:0007669"/>
    <property type="project" value="UniProtKB-KW"/>
</dbReference>
<keyword evidence="2" id="KW-0479">Metal-binding</keyword>
<evidence type="ECO:0000256" key="3">
    <source>
        <dbReference type="ARBA" id="ARBA00022771"/>
    </source>
</evidence>
<evidence type="ECO:0000256" key="6">
    <source>
        <dbReference type="SAM" id="MobiDB-lite"/>
    </source>
</evidence>
<feature type="domain" description="C2H2-type" evidence="7">
    <location>
        <begin position="300"/>
        <end position="328"/>
    </location>
</feature>
<organism evidence="8 9">
    <name type="scientific">Ladona fulva</name>
    <name type="common">Scarce chaser dragonfly</name>
    <name type="synonym">Libellula fulva</name>
    <dbReference type="NCBI Taxonomy" id="123851"/>
    <lineage>
        <taxon>Eukaryota</taxon>
        <taxon>Metazoa</taxon>
        <taxon>Ecdysozoa</taxon>
        <taxon>Arthropoda</taxon>
        <taxon>Hexapoda</taxon>
        <taxon>Insecta</taxon>
        <taxon>Pterygota</taxon>
        <taxon>Palaeoptera</taxon>
        <taxon>Odonata</taxon>
        <taxon>Epiprocta</taxon>
        <taxon>Anisoptera</taxon>
        <taxon>Libelluloidea</taxon>
        <taxon>Libellulidae</taxon>
        <taxon>Ladona</taxon>
    </lineage>
</organism>
<dbReference type="PANTHER" id="PTHR12522">
    <property type="entry name" value="ZINC-FINGER PROTEIN NOLZ1-RELATED"/>
    <property type="match status" value="1"/>
</dbReference>
<dbReference type="AlphaFoldDB" id="A0A8K0K4H6"/>
<evidence type="ECO:0000256" key="2">
    <source>
        <dbReference type="ARBA" id="ARBA00022723"/>
    </source>
</evidence>
<feature type="compositionally biased region" description="Basic and acidic residues" evidence="6">
    <location>
        <begin position="50"/>
        <end position="65"/>
    </location>
</feature>
<dbReference type="Proteomes" id="UP000792457">
    <property type="component" value="Unassembled WGS sequence"/>
</dbReference>
<dbReference type="PROSITE" id="PS50157">
    <property type="entry name" value="ZINC_FINGER_C2H2_2"/>
    <property type="match status" value="1"/>
</dbReference>
<feature type="region of interest" description="Disordered" evidence="6">
    <location>
        <begin position="41"/>
        <end position="154"/>
    </location>
</feature>
<evidence type="ECO:0000259" key="7">
    <source>
        <dbReference type="PROSITE" id="PS50157"/>
    </source>
</evidence>
<name>A0A8K0K4H6_LADFU</name>
<evidence type="ECO:0000256" key="4">
    <source>
        <dbReference type="ARBA" id="ARBA00022833"/>
    </source>
</evidence>
<dbReference type="Gene3D" id="3.30.160.60">
    <property type="entry name" value="Classic Zinc Finger"/>
    <property type="match status" value="1"/>
</dbReference>
<protein>
    <recommendedName>
        <fullName evidence="7">C2H2-type domain-containing protein</fullName>
    </recommendedName>
</protein>
<keyword evidence="3 5" id="KW-0863">Zinc-finger</keyword>
<accession>A0A8K0K4H6</accession>
<feature type="compositionally biased region" description="Low complexity" evidence="6">
    <location>
        <begin position="117"/>
        <end position="137"/>
    </location>
</feature>
<dbReference type="GO" id="GO:0005634">
    <property type="term" value="C:nucleus"/>
    <property type="evidence" value="ECO:0007669"/>
    <property type="project" value="TreeGrafter"/>
</dbReference>